<dbReference type="Proteomes" id="UP000019202">
    <property type="component" value="Unassembled WGS sequence"/>
</dbReference>
<sequence length="63" mass="7506">MPCYKSRLQFEQKKTTIIDCVDRYMNSHINYNLRQWLVFYDSNSLFISSILDIAAGIDNKRIN</sequence>
<gene>
    <name evidence="1" type="ORF">XSR1_210050</name>
</gene>
<dbReference type="AlphaFoldDB" id="W1IZH9"/>
<evidence type="ECO:0000313" key="1">
    <source>
        <dbReference type="EMBL" id="CDL82615.1"/>
    </source>
</evidence>
<accession>W1IZH9</accession>
<dbReference type="EMBL" id="CBXF010000079">
    <property type="protein sequence ID" value="CDL82615.1"/>
    <property type="molecule type" value="Genomic_DNA"/>
</dbReference>
<keyword evidence="2" id="KW-1185">Reference proteome</keyword>
<organism evidence="1 2">
    <name type="scientific">Xenorhabdus szentirmaii DSM 16338</name>
    <dbReference type="NCBI Taxonomy" id="1427518"/>
    <lineage>
        <taxon>Bacteria</taxon>
        <taxon>Pseudomonadati</taxon>
        <taxon>Pseudomonadota</taxon>
        <taxon>Gammaproteobacteria</taxon>
        <taxon>Enterobacterales</taxon>
        <taxon>Morganellaceae</taxon>
        <taxon>Xenorhabdus</taxon>
    </lineage>
</organism>
<reference evidence="1" key="1">
    <citation type="submission" date="2013-11" db="EMBL/GenBank/DDBJ databases">
        <title>Draft genome sequence and annotation of the entomopathogenic bacteria, Xenorhabdus cabanillasi strain JM26 and Xenorhabdus szentirmai strain DSM 16338.</title>
        <authorList>
            <person name="Gualtieri M."/>
            <person name="Ogier J.C."/>
            <person name="Pages S."/>
            <person name="Givaudan A."/>
            <person name="Gaudriault S."/>
        </authorList>
    </citation>
    <scope>NUCLEOTIDE SEQUENCE [LARGE SCALE GENOMIC DNA]</scope>
    <source>
        <strain evidence="1">DSM 16338</strain>
    </source>
</reference>
<name>W1IZH9_9GAMM</name>
<protein>
    <submittedName>
        <fullName evidence="1">Uncharacterized protein</fullName>
    </submittedName>
</protein>
<evidence type="ECO:0000313" key="2">
    <source>
        <dbReference type="Proteomes" id="UP000019202"/>
    </source>
</evidence>
<proteinExistence type="predicted"/>
<comment type="caution">
    <text evidence="1">The sequence shown here is derived from an EMBL/GenBank/DDBJ whole genome shotgun (WGS) entry which is preliminary data.</text>
</comment>
<dbReference type="STRING" id="1427518.XSR1_210050"/>